<dbReference type="Pfam" id="PF01381">
    <property type="entry name" value="HTH_3"/>
    <property type="match status" value="1"/>
</dbReference>
<feature type="coiled-coil region" evidence="2">
    <location>
        <begin position="6"/>
        <end position="33"/>
    </location>
</feature>
<dbReference type="Gene3D" id="1.10.260.40">
    <property type="entry name" value="lambda repressor-like DNA-binding domains"/>
    <property type="match status" value="1"/>
</dbReference>
<dbReference type="AlphaFoldDB" id="A0A2M7D9H1"/>
<dbReference type="PANTHER" id="PTHR46797">
    <property type="entry name" value="HTH-TYPE TRANSCRIPTIONAL REGULATOR"/>
    <property type="match status" value="1"/>
</dbReference>
<dbReference type="PANTHER" id="PTHR46797:SF1">
    <property type="entry name" value="METHYLPHOSPHONATE SYNTHASE"/>
    <property type="match status" value="1"/>
</dbReference>
<proteinExistence type="predicted"/>
<organism evidence="4 5">
    <name type="scientific">Candidatus Nealsonbacteria bacterium CG02_land_8_20_14_3_00_37_10</name>
    <dbReference type="NCBI Taxonomy" id="1974699"/>
    <lineage>
        <taxon>Bacteria</taxon>
        <taxon>Candidatus Nealsoniibacteriota</taxon>
    </lineage>
</organism>
<dbReference type="CDD" id="cd00093">
    <property type="entry name" value="HTH_XRE"/>
    <property type="match status" value="1"/>
</dbReference>
<dbReference type="SUPFAM" id="SSF47413">
    <property type="entry name" value="lambda repressor-like DNA-binding domains"/>
    <property type="match status" value="1"/>
</dbReference>
<dbReference type="InterPro" id="IPR001387">
    <property type="entry name" value="Cro/C1-type_HTH"/>
</dbReference>
<dbReference type="GO" id="GO:0005829">
    <property type="term" value="C:cytosol"/>
    <property type="evidence" value="ECO:0007669"/>
    <property type="project" value="TreeGrafter"/>
</dbReference>
<name>A0A2M7D9H1_9BACT</name>
<accession>A0A2M7D9H1</accession>
<sequence>MESKQNNKLGIKIKALRQKAELSQDELARKSDVAYTTLTKIETGVIKSPSVFMVEKIAKALGVPIENLL</sequence>
<dbReference type="EMBL" id="PETZ01000036">
    <property type="protein sequence ID" value="PIV45064.1"/>
    <property type="molecule type" value="Genomic_DNA"/>
</dbReference>
<dbReference type="Proteomes" id="UP000230864">
    <property type="component" value="Unassembled WGS sequence"/>
</dbReference>
<evidence type="ECO:0000313" key="5">
    <source>
        <dbReference type="Proteomes" id="UP000230864"/>
    </source>
</evidence>
<evidence type="ECO:0000259" key="3">
    <source>
        <dbReference type="PROSITE" id="PS50943"/>
    </source>
</evidence>
<protein>
    <recommendedName>
        <fullName evidence="3">HTH cro/C1-type domain-containing protein</fullName>
    </recommendedName>
</protein>
<dbReference type="SMART" id="SM00530">
    <property type="entry name" value="HTH_XRE"/>
    <property type="match status" value="1"/>
</dbReference>
<keyword evidence="2" id="KW-0175">Coiled coil</keyword>
<dbReference type="InterPro" id="IPR010982">
    <property type="entry name" value="Lambda_DNA-bd_dom_sf"/>
</dbReference>
<feature type="domain" description="HTH cro/C1-type" evidence="3">
    <location>
        <begin position="13"/>
        <end position="68"/>
    </location>
</feature>
<dbReference type="GO" id="GO:0003700">
    <property type="term" value="F:DNA-binding transcription factor activity"/>
    <property type="evidence" value="ECO:0007669"/>
    <property type="project" value="TreeGrafter"/>
</dbReference>
<gene>
    <name evidence="4" type="ORF">COS25_01825</name>
</gene>
<evidence type="ECO:0000256" key="1">
    <source>
        <dbReference type="ARBA" id="ARBA00023125"/>
    </source>
</evidence>
<dbReference type="GO" id="GO:0003677">
    <property type="term" value="F:DNA binding"/>
    <property type="evidence" value="ECO:0007669"/>
    <property type="project" value="UniProtKB-KW"/>
</dbReference>
<evidence type="ECO:0000313" key="4">
    <source>
        <dbReference type="EMBL" id="PIV45064.1"/>
    </source>
</evidence>
<evidence type="ECO:0000256" key="2">
    <source>
        <dbReference type="SAM" id="Coils"/>
    </source>
</evidence>
<dbReference type="PROSITE" id="PS50943">
    <property type="entry name" value="HTH_CROC1"/>
    <property type="match status" value="1"/>
</dbReference>
<dbReference type="InterPro" id="IPR050807">
    <property type="entry name" value="TransReg_Diox_bact_type"/>
</dbReference>
<keyword evidence="1" id="KW-0238">DNA-binding</keyword>
<comment type="caution">
    <text evidence="4">The sequence shown here is derived from an EMBL/GenBank/DDBJ whole genome shotgun (WGS) entry which is preliminary data.</text>
</comment>
<reference evidence="5" key="1">
    <citation type="submission" date="2017-09" db="EMBL/GenBank/DDBJ databases">
        <title>Depth-based differentiation of microbial function through sediment-hosted aquifers and enrichment of novel symbionts in the deep terrestrial subsurface.</title>
        <authorList>
            <person name="Probst A.J."/>
            <person name="Ladd B."/>
            <person name="Jarett J.K."/>
            <person name="Geller-Mcgrath D.E."/>
            <person name="Sieber C.M.K."/>
            <person name="Emerson J.B."/>
            <person name="Anantharaman K."/>
            <person name="Thomas B.C."/>
            <person name="Malmstrom R."/>
            <person name="Stieglmeier M."/>
            <person name="Klingl A."/>
            <person name="Woyke T."/>
            <person name="Ryan C.M."/>
            <person name="Banfield J.F."/>
        </authorList>
    </citation>
    <scope>NUCLEOTIDE SEQUENCE [LARGE SCALE GENOMIC DNA]</scope>
</reference>